<dbReference type="GO" id="GO:0016779">
    <property type="term" value="F:nucleotidyltransferase activity"/>
    <property type="evidence" value="ECO:0007669"/>
    <property type="project" value="UniProtKB-KW"/>
</dbReference>
<keyword evidence="2" id="KW-0819">tRNA processing</keyword>
<evidence type="ECO:0000313" key="13">
    <source>
        <dbReference type="Proteomes" id="UP000216312"/>
    </source>
</evidence>
<dbReference type="SUPFAM" id="SSF81891">
    <property type="entry name" value="Poly A polymerase C-terminal region-like"/>
    <property type="match status" value="1"/>
</dbReference>
<dbReference type="GO" id="GO:0005524">
    <property type="term" value="F:ATP binding"/>
    <property type="evidence" value="ECO:0007669"/>
    <property type="project" value="UniProtKB-KW"/>
</dbReference>
<evidence type="ECO:0000256" key="9">
    <source>
        <dbReference type="RuleBase" id="RU003953"/>
    </source>
</evidence>
<feature type="domain" description="HD" evidence="11">
    <location>
        <begin position="138"/>
        <end position="243"/>
    </location>
</feature>
<dbReference type="EMBL" id="NMUJ01000066">
    <property type="protein sequence ID" value="OYV02640.1"/>
    <property type="molecule type" value="Genomic_DNA"/>
</dbReference>
<evidence type="ECO:0000259" key="11">
    <source>
        <dbReference type="Pfam" id="PF01966"/>
    </source>
</evidence>
<dbReference type="PANTHER" id="PTHR47545:SF1">
    <property type="entry name" value="MULTIFUNCTIONAL CCA PROTEIN"/>
    <property type="match status" value="1"/>
</dbReference>
<dbReference type="Gene3D" id="1.10.3090.10">
    <property type="entry name" value="cca-adding enzyme, domain 2"/>
    <property type="match status" value="1"/>
</dbReference>
<evidence type="ECO:0000256" key="4">
    <source>
        <dbReference type="ARBA" id="ARBA00022723"/>
    </source>
</evidence>
<name>A0A257LT86_UNCW3</name>
<accession>A0A257LT86</accession>
<proteinExistence type="inferred from homology"/>
<keyword evidence="3" id="KW-0548">Nucleotidyltransferase</keyword>
<evidence type="ECO:0000259" key="10">
    <source>
        <dbReference type="Pfam" id="PF01743"/>
    </source>
</evidence>
<organism evidence="12 13">
    <name type="scientific">candidate division WOR-3 bacterium 4484_18</name>
    <dbReference type="NCBI Taxonomy" id="2020626"/>
    <lineage>
        <taxon>Bacteria</taxon>
        <taxon>Bacteria division WOR-3</taxon>
    </lineage>
</organism>
<evidence type="ECO:0000256" key="8">
    <source>
        <dbReference type="ARBA" id="ARBA00022884"/>
    </source>
</evidence>
<keyword evidence="6" id="KW-0067">ATP-binding</keyword>
<dbReference type="PANTHER" id="PTHR47545">
    <property type="entry name" value="MULTIFUNCTIONAL CCA PROTEIN"/>
    <property type="match status" value="1"/>
</dbReference>
<evidence type="ECO:0000256" key="7">
    <source>
        <dbReference type="ARBA" id="ARBA00022842"/>
    </source>
</evidence>
<sequence length="347" mass="40290">MILWVLTNLKRRDFTVNAIAYSVREGELIDIVGGVRDIGSMLLRPVREVNLRNDPLRILRAFRLQAEYGFRFEEGLPKLLRKYRGLLRIGEEMRRILAASAGKVIRRMAEYEVLDVVLPEIKPMRGLPHFKFPVGSLLEHSLWTLEEVERYQPTREWEAKYLDEKLWLVKLAGLLHDVAKPQTLREEGNEVHFYGHDIIGARIVRKKTKDELRLSNDETKVISTIVRLHMRPHLLMGEPVLTRHAMWRLIRDSETNDGIASGGRQIDKLKRVRDSVYNLYEELQKPKLSRLVTGYDLIDMGLKPGPIFKKILGEVEELQVEGIITTREQALKYVKKKVDELKSSGRV</sequence>
<comment type="similarity">
    <text evidence="9">Belongs to the tRNA nucleotidyltransferase/poly(A) polymerase family.</text>
</comment>
<keyword evidence="4" id="KW-0479">Metal-binding</keyword>
<keyword evidence="1 9" id="KW-0808">Transferase</keyword>
<evidence type="ECO:0000256" key="6">
    <source>
        <dbReference type="ARBA" id="ARBA00022840"/>
    </source>
</evidence>
<dbReference type="GO" id="GO:0046872">
    <property type="term" value="F:metal ion binding"/>
    <property type="evidence" value="ECO:0007669"/>
    <property type="project" value="UniProtKB-KW"/>
</dbReference>
<dbReference type="Proteomes" id="UP000216312">
    <property type="component" value="Unassembled WGS sequence"/>
</dbReference>
<comment type="caution">
    <text evidence="12">The sequence shown here is derived from an EMBL/GenBank/DDBJ whole genome shotgun (WGS) entry which is preliminary data.</text>
</comment>
<dbReference type="InterPro" id="IPR003607">
    <property type="entry name" value="HD/PDEase_dom"/>
</dbReference>
<reference evidence="13" key="1">
    <citation type="submission" date="2017-07" db="EMBL/GenBank/DDBJ databases">
        <title>Novel pathways for hydrocarbon cycling and metabolic interdependencies in hydrothermal sediment communities.</title>
        <authorList>
            <person name="Dombrowski N."/>
            <person name="Seitz K."/>
            <person name="Teske A."/>
            <person name="Baker B."/>
        </authorList>
    </citation>
    <scope>NUCLEOTIDE SEQUENCE [LARGE SCALE GENOMIC DNA]</scope>
</reference>
<dbReference type="InterPro" id="IPR006674">
    <property type="entry name" value="HD_domain"/>
</dbReference>
<dbReference type="Pfam" id="PF01743">
    <property type="entry name" value="PolyA_pol"/>
    <property type="match status" value="1"/>
</dbReference>
<evidence type="ECO:0008006" key="14">
    <source>
        <dbReference type="Google" id="ProtNLM"/>
    </source>
</evidence>
<dbReference type="GO" id="GO:0003723">
    <property type="term" value="F:RNA binding"/>
    <property type="evidence" value="ECO:0007669"/>
    <property type="project" value="UniProtKB-KW"/>
</dbReference>
<dbReference type="NCBIfam" id="TIGR00277">
    <property type="entry name" value="HDIG"/>
    <property type="match status" value="1"/>
</dbReference>
<feature type="domain" description="Poly A polymerase head" evidence="10">
    <location>
        <begin position="8"/>
        <end position="43"/>
    </location>
</feature>
<dbReference type="SUPFAM" id="SSF81301">
    <property type="entry name" value="Nucleotidyltransferase"/>
    <property type="match status" value="1"/>
</dbReference>
<gene>
    <name evidence="12" type="ORF">CGW93_04490</name>
</gene>
<keyword evidence="5" id="KW-0547">Nucleotide-binding</keyword>
<keyword evidence="7" id="KW-0460">Magnesium</keyword>
<dbReference type="InterPro" id="IPR043519">
    <property type="entry name" value="NT_sf"/>
</dbReference>
<evidence type="ECO:0000256" key="1">
    <source>
        <dbReference type="ARBA" id="ARBA00022679"/>
    </source>
</evidence>
<dbReference type="Pfam" id="PF01966">
    <property type="entry name" value="HD"/>
    <property type="match status" value="1"/>
</dbReference>
<dbReference type="AlphaFoldDB" id="A0A257LT86"/>
<dbReference type="Gene3D" id="3.30.460.10">
    <property type="entry name" value="Beta Polymerase, domain 2"/>
    <property type="match status" value="1"/>
</dbReference>
<dbReference type="GO" id="GO:0008033">
    <property type="term" value="P:tRNA processing"/>
    <property type="evidence" value="ECO:0007669"/>
    <property type="project" value="UniProtKB-KW"/>
</dbReference>
<dbReference type="CDD" id="cd00077">
    <property type="entry name" value="HDc"/>
    <property type="match status" value="1"/>
</dbReference>
<evidence type="ECO:0000313" key="12">
    <source>
        <dbReference type="EMBL" id="OYV02640.1"/>
    </source>
</evidence>
<dbReference type="InterPro" id="IPR006675">
    <property type="entry name" value="HDIG_dom"/>
</dbReference>
<dbReference type="InterPro" id="IPR050124">
    <property type="entry name" value="tRNA_CCA-adding_enzyme"/>
</dbReference>
<protein>
    <recommendedName>
        <fullName evidence="14">HD domain-containing protein</fullName>
    </recommendedName>
</protein>
<evidence type="ECO:0000256" key="3">
    <source>
        <dbReference type="ARBA" id="ARBA00022695"/>
    </source>
</evidence>
<evidence type="ECO:0000256" key="2">
    <source>
        <dbReference type="ARBA" id="ARBA00022694"/>
    </source>
</evidence>
<evidence type="ECO:0000256" key="5">
    <source>
        <dbReference type="ARBA" id="ARBA00022741"/>
    </source>
</evidence>
<dbReference type="InterPro" id="IPR002646">
    <property type="entry name" value="PolA_pol_head_dom"/>
</dbReference>
<keyword evidence="8 9" id="KW-0694">RNA-binding</keyword>